<keyword evidence="2" id="KW-1185">Reference proteome</keyword>
<sequence length="225" mass="25880">MSVFVDYDRQTLTLRIHGDFSLSCSRFLLFLLREIARSSEAKFSHKGRSLRTREDKRGGIKVRRRSIFRSRFSCINYGKVNSCRSSRRHFKPLLSRYVPDISSIPLNQGLKFVPTWKSVPSASWYNKLLKRSADDNGEPLRQRNKLRFKETFEGEGIEGLIKLEIRLLCVDHLTRGSDSNVSHSLSESEYAAWLFARLGSFPSACTLNYAVFQSSNGFVRWGANL</sequence>
<proteinExistence type="predicted"/>
<dbReference type="Proteomes" id="UP000325081">
    <property type="component" value="Unassembled WGS sequence"/>
</dbReference>
<protein>
    <submittedName>
        <fullName evidence="1">Transient receptor potential cation channelsubfamily M member 5</fullName>
    </submittedName>
</protein>
<dbReference type="AlphaFoldDB" id="A0A5A7QAR5"/>
<dbReference type="OrthoDB" id="1433682at2759"/>
<accession>A0A5A7QAR5</accession>
<name>A0A5A7QAR5_STRAF</name>
<evidence type="ECO:0000313" key="1">
    <source>
        <dbReference type="EMBL" id="GER42026.1"/>
    </source>
</evidence>
<gene>
    <name evidence="1" type="ORF">STAS_18784</name>
</gene>
<evidence type="ECO:0000313" key="2">
    <source>
        <dbReference type="Proteomes" id="UP000325081"/>
    </source>
</evidence>
<dbReference type="EMBL" id="BKCP01006261">
    <property type="protein sequence ID" value="GER42026.1"/>
    <property type="molecule type" value="Genomic_DNA"/>
</dbReference>
<keyword evidence="1" id="KW-0675">Receptor</keyword>
<comment type="caution">
    <text evidence="1">The sequence shown here is derived from an EMBL/GenBank/DDBJ whole genome shotgun (WGS) entry which is preliminary data.</text>
</comment>
<reference evidence="2" key="1">
    <citation type="journal article" date="2019" name="Curr. Biol.">
        <title>Genome Sequence of Striga asiatica Provides Insight into the Evolution of Plant Parasitism.</title>
        <authorList>
            <person name="Yoshida S."/>
            <person name="Kim S."/>
            <person name="Wafula E.K."/>
            <person name="Tanskanen J."/>
            <person name="Kim Y.M."/>
            <person name="Honaas L."/>
            <person name="Yang Z."/>
            <person name="Spallek T."/>
            <person name="Conn C.E."/>
            <person name="Ichihashi Y."/>
            <person name="Cheong K."/>
            <person name="Cui S."/>
            <person name="Der J.P."/>
            <person name="Gundlach H."/>
            <person name="Jiao Y."/>
            <person name="Hori C."/>
            <person name="Ishida J.K."/>
            <person name="Kasahara H."/>
            <person name="Kiba T."/>
            <person name="Kim M.S."/>
            <person name="Koo N."/>
            <person name="Laohavisit A."/>
            <person name="Lee Y.H."/>
            <person name="Lumba S."/>
            <person name="McCourt P."/>
            <person name="Mortimer J.C."/>
            <person name="Mutuku J.M."/>
            <person name="Nomura T."/>
            <person name="Sasaki-Sekimoto Y."/>
            <person name="Seto Y."/>
            <person name="Wang Y."/>
            <person name="Wakatake T."/>
            <person name="Sakakibara H."/>
            <person name="Demura T."/>
            <person name="Yamaguchi S."/>
            <person name="Yoneyama K."/>
            <person name="Manabe R.I."/>
            <person name="Nelson D.C."/>
            <person name="Schulman A.H."/>
            <person name="Timko M.P."/>
            <person name="dePamphilis C.W."/>
            <person name="Choi D."/>
            <person name="Shirasu K."/>
        </authorList>
    </citation>
    <scope>NUCLEOTIDE SEQUENCE [LARGE SCALE GENOMIC DNA]</scope>
    <source>
        <strain evidence="2">cv. UVA1</strain>
    </source>
</reference>
<organism evidence="1 2">
    <name type="scientific">Striga asiatica</name>
    <name type="common">Asiatic witchweed</name>
    <name type="synonym">Buchnera asiatica</name>
    <dbReference type="NCBI Taxonomy" id="4170"/>
    <lineage>
        <taxon>Eukaryota</taxon>
        <taxon>Viridiplantae</taxon>
        <taxon>Streptophyta</taxon>
        <taxon>Embryophyta</taxon>
        <taxon>Tracheophyta</taxon>
        <taxon>Spermatophyta</taxon>
        <taxon>Magnoliopsida</taxon>
        <taxon>eudicotyledons</taxon>
        <taxon>Gunneridae</taxon>
        <taxon>Pentapetalae</taxon>
        <taxon>asterids</taxon>
        <taxon>lamiids</taxon>
        <taxon>Lamiales</taxon>
        <taxon>Orobanchaceae</taxon>
        <taxon>Buchnereae</taxon>
        <taxon>Striga</taxon>
    </lineage>
</organism>